<dbReference type="EMBL" id="CM029037">
    <property type="protein sequence ID" value="KAG2657368.1"/>
    <property type="molecule type" value="Genomic_DNA"/>
</dbReference>
<reference evidence="1" key="1">
    <citation type="submission" date="2020-05" db="EMBL/GenBank/DDBJ databases">
        <title>WGS assembly of Panicum virgatum.</title>
        <authorList>
            <person name="Lovell J.T."/>
            <person name="Jenkins J."/>
            <person name="Shu S."/>
            <person name="Juenger T.E."/>
            <person name="Schmutz J."/>
        </authorList>
    </citation>
    <scope>NUCLEOTIDE SEQUENCE</scope>
    <source>
        <strain evidence="1">AP13</strain>
    </source>
</reference>
<evidence type="ECO:0000313" key="2">
    <source>
        <dbReference type="Proteomes" id="UP000823388"/>
    </source>
</evidence>
<dbReference type="AlphaFoldDB" id="A0A8T0XEX2"/>
<evidence type="ECO:0000313" key="1">
    <source>
        <dbReference type="EMBL" id="KAG2657368.1"/>
    </source>
</evidence>
<keyword evidence="2" id="KW-1185">Reference proteome</keyword>
<organism evidence="1 2">
    <name type="scientific">Panicum virgatum</name>
    <name type="common">Blackwell switchgrass</name>
    <dbReference type="NCBI Taxonomy" id="38727"/>
    <lineage>
        <taxon>Eukaryota</taxon>
        <taxon>Viridiplantae</taxon>
        <taxon>Streptophyta</taxon>
        <taxon>Embryophyta</taxon>
        <taxon>Tracheophyta</taxon>
        <taxon>Spermatophyta</taxon>
        <taxon>Magnoliopsida</taxon>
        <taxon>Liliopsida</taxon>
        <taxon>Poales</taxon>
        <taxon>Poaceae</taxon>
        <taxon>PACMAD clade</taxon>
        <taxon>Panicoideae</taxon>
        <taxon>Panicodae</taxon>
        <taxon>Paniceae</taxon>
        <taxon>Panicinae</taxon>
        <taxon>Panicum</taxon>
        <taxon>Panicum sect. Hiantes</taxon>
    </lineage>
</organism>
<gene>
    <name evidence="1" type="ORF">PVAP13_1KG180600</name>
</gene>
<dbReference type="Proteomes" id="UP000823388">
    <property type="component" value="Chromosome 1K"/>
</dbReference>
<accession>A0A8T0XEX2</accession>
<sequence>MPREAGAALVDDEPRVPSAGGARAMGWSGYLAGGAADASSRPRHDGSRLPARPPRLLVSIVPCGLRVHLRFIGRAQHQLGKLPRNFQVLNVGEESKILQIHHGSSNRQGSQQGECLLAFQSMLKYHPILCDCASRENALLTPYICRRDKDHPVQLTFFFFEKCLGNKKNVNINALAIRLSYKCSLKVTLFASFK</sequence>
<proteinExistence type="predicted"/>
<name>A0A8T0XEX2_PANVG</name>
<protein>
    <submittedName>
        <fullName evidence="1">Uncharacterized protein</fullName>
    </submittedName>
</protein>
<comment type="caution">
    <text evidence="1">The sequence shown here is derived from an EMBL/GenBank/DDBJ whole genome shotgun (WGS) entry which is preliminary data.</text>
</comment>